<dbReference type="Proteomes" id="UP000250043">
    <property type="component" value="Unassembled WGS sequence"/>
</dbReference>
<evidence type="ECO:0000256" key="4">
    <source>
        <dbReference type="ARBA" id="ARBA00023242"/>
    </source>
</evidence>
<dbReference type="PANTHER" id="PTHR21277">
    <property type="entry name" value="TRANSCRIPTIONAL ADAPTER 1"/>
    <property type="match status" value="1"/>
</dbReference>
<dbReference type="GO" id="GO:0005634">
    <property type="term" value="C:nucleus"/>
    <property type="evidence" value="ECO:0007669"/>
    <property type="project" value="UniProtKB-SubCell"/>
</dbReference>
<feature type="region of interest" description="Disordered" evidence="5">
    <location>
        <begin position="71"/>
        <end position="104"/>
    </location>
</feature>
<gene>
    <name evidence="6" type="ORF">OBBRIDRAFT_276982</name>
</gene>
<protein>
    <recommendedName>
        <fullName evidence="8">Transcriptional regulator of RNA polII, SAGA, subunit-domain-containing protein</fullName>
    </recommendedName>
</protein>
<evidence type="ECO:0000256" key="1">
    <source>
        <dbReference type="ARBA" id="ARBA00004123"/>
    </source>
</evidence>
<accession>A0A8E2DPZ9</accession>
<dbReference type="GO" id="GO:0000124">
    <property type="term" value="C:SAGA complex"/>
    <property type="evidence" value="ECO:0007669"/>
    <property type="project" value="UniProtKB-ARBA"/>
</dbReference>
<proteinExistence type="predicted"/>
<dbReference type="OrthoDB" id="10264870at2759"/>
<feature type="compositionally biased region" description="Pro residues" evidence="5">
    <location>
        <begin position="74"/>
        <end position="84"/>
    </location>
</feature>
<keyword evidence="3" id="KW-0804">Transcription</keyword>
<dbReference type="PANTHER" id="PTHR21277:SF5">
    <property type="entry name" value="TRANSCRIPTIONAL ADAPTER 1"/>
    <property type="match status" value="1"/>
</dbReference>
<evidence type="ECO:0000313" key="7">
    <source>
        <dbReference type="Proteomes" id="UP000250043"/>
    </source>
</evidence>
<evidence type="ECO:0000313" key="6">
    <source>
        <dbReference type="EMBL" id="OCH93654.1"/>
    </source>
</evidence>
<keyword evidence="7" id="KW-1185">Reference proteome</keyword>
<dbReference type="AlphaFoldDB" id="A0A8E2DPZ9"/>
<evidence type="ECO:0000256" key="3">
    <source>
        <dbReference type="ARBA" id="ARBA00023163"/>
    </source>
</evidence>
<dbReference type="Pfam" id="PF12767">
    <property type="entry name" value="SAGA-Tad1"/>
    <property type="match status" value="1"/>
</dbReference>
<reference evidence="6 7" key="1">
    <citation type="submission" date="2016-07" db="EMBL/GenBank/DDBJ databases">
        <title>Draft genome of the white-rot fungus Obba rivulosa 3A-2.</title>
        <authorList>
            <consortium name="DOE Joint Genome Institute"/>
            <person name="Miettinen O."/>
            <person name="Riley R."/>
            <person name="Acob R."/>
            <person name="Barry K."/>
            <person name="Cullen D."/>
            <person name="De Vries R."/>
            <person name="Hainaut M."/>
            <person name="Hatakka A."/>
            <person name="Henrissat B."/>
            <person name="Hilden K."/>
            <person name="Kuo R."/>
            <person name="Labutti K."/>
            <person name="Lipzen A."/>
            <person name="Makela M.R."/>
            <person name="Sandor L."/>
            <person name="Spatafora J.W."/>
            <person name="Grigoriev I.V."/>
            <person name="Hibbett D.S."/>
        </authorList>
    </citation>
    <scope>NUCLEOTIDE SEQUENCE [LARGE SCALE GENOMIC DNA]</scope>
    <source>
        <strain evidence="6 7">3A-2</strain>
    </source>
</reference>
<name>A0A8E2DPZ9_9APHY</name>
<dbReference type="GO" id="GO:0003713">
    <property type="term" value="F:transcription coactivator activity"/>
    <property type="evidence" value="ECO:0007669"/>
    <property type="project" value="TreeGrafter"/>
</dbReference>
<organism evidence="6 7">
    <name type="scientific">Obba rivulosa</name>
    <dbReference type="NCBI Taxonomy" id="1052685"/>
    <lineage>
        <taxon>Eukaryota</taxon>
        <taxon>Fungi</taxon>
        <taxon>Dikarya</taxon>
        <taxon>Basidiomycota</taxon>
        <taxon>Agaricomycotina</taxon>
        <taxon>Agaricomycetes</taxon>
        <taxon>Polyporales</taxon>
        <taxon>Gelatoporiaceae</taxon>
        <taxon>Obba</taxon>
    </lineage>
</organism>
<comment type="subcellular location">
    <subcellularLocation>
        <location evidence="1">Nucleus</location>
    </subcellularLocation>
</comment>
<evidence type="ECO:0008006" key="8">
    <source>
        <dbReference type="Google" id="ProtNLM"/>
    </source>
</evidence>
<evidence type="ECO:0000256" key="5">
    <source>
        <dbReference type="SAM" id="MobiDB-lite"/>
    </source>
</evidence>
<dbReference type="EMBL" id="KV722352">
    <property type="protein sequence ID" value="OCH93654.1"/>
    <property type="molecule type" value="Genomic_DNA"/>
</dbReference>
<evidence type="ECO:0000256" key="2">
    <source>
        <dbReference type="ARBA" id="ARBA00023015"/>
    </source>
</evidence>
<dbReference type="InterPro" id="IPR024738">
    <property type="entry name" value="Hfi1/Tada1"/>
</dbReference>
<sequence>MSLPSTTTIKSQLSAALGAKAPAYWRILQQYLSGRISRTEFDEQVKECLDTTALVQLHNALIVSLFDTSAHLAPPTPPPDVPKPPARKRRRTLPYQGSDANDAPTLRSSRLKRWTVGLGRRERDRVRGLETYAATVPRKPQPFSDEIAAERGVQLMPERGEPPGSRLPLHLASTTRGFTLQHIQDRINLISAQHNLGAPSKAVSSLLMLAFEAKLKQLIIRALSLTSTSHAIASIRTASPRTSNWPLSATSFDALFTVSPHLLPNKSAAAMRLALGDGDSYEDDSTLKELKDKPEVMDQRWQMLALLGERSTVKQALRSSR</sequence>
<keyword evidence="4" id="KW-0539">Nucleus</keyword>
<dbReference type="GO" id="GO:0006357">
    <property type="term" value="P:regulation of transcription by RNA polymerase II"/>
    <property type="evidence" value="ECO:0007669"/>
    <property type="project" value="TreeGrafter"/>
</dbReference>
<keyword evidence="2" id="KW-0805">Transcription regulation</keyword>